<evidence type="ECO:0000256" key="1">
    <source>
        <dbReference type="ARBA" id="ARBA00022723"/>
    </source>
</evidence>
<dbReference type="GO" id="GO:0010268">
    <property type="term" value="P:brassinosteroid homeostasis"/>
    <property type="evidence" value="ECO:0007669"/>
    <property type="project" value="TreeGrafter"/>
</dbReference>
<dbReference type="Pfam" id="PF00067">
    <property type="entry name" value="p450"/>
    <property type="match status" value="1"/>
</dbReference>
<dbReference type="InterPro" id="IPR036396">
    <property type="entry name" value="Cyt_P450_sf"/>
</dbReference>
<dbReference type="PRINTS" id="PR00465">
    <property type="entry name" value="EP450IV"/>
</dbReference>
<dbReference type="Gene3D" id="1.10.630.10">
    <property type="entry name" value="Cytochrome P450"/>
    <property type="match status" value="1"/>
</dbReference>
<keyword evidence="5" id="KW-1133">Transmembrane helix</keyword>
<dbReference type="AlphaFoldDB" id="A0A4Y7K274"/>
<proteinExistence type="inferred from homology"/>
<dbReference type="PROSITE" id="PS00086">
    <property type="entry name" value="CYTOCHROME_P450"/>
    <property type="match status" value="1"/>
</dbReference>
<organism evidence="6 7">
    <name type="scientific">Papaver somniferum</name>
    <name type="common">Opium poppy</name>
    <dbReference type="NCBI Taxonomy" id="3469"/>
    <lineage>
        <taxon>Eukaryota</taxon>
        <taxon>Viridiplantae</taxon>
        <taxon>Streptophyta</taxon>
        <taxon>Embryophyta</taxon>
        <taxon>Tracheophyta</taxon>
        <taxon>Spermatophyta</taxon>
        <taxon>Magnoliopsida</taxon>
        <taxon>Ranunculales</taxon>
        <taxon>Papaveraceae</taxon>
        <taxon>Papaveroideae</taxon>
        <taxon>Papaver</taxon>
    </lineage>
</organism>
<dbReference type="PANTHER" id="PTHR24286:SF189">
    <property type="entry name" value="CYTOCHROME P450, FAMILY 722, SUBFAMILY A, POLYPEPTIDE 1"/>
    <property type="match status" value="1"/>
</dbReference>
<accession>A0A4Y7K274</accession>
<keyword evidence="7" id="KW-1185">Reference proteome</keyword>
<dbReference type="Proteomes" id="UP000316621">
    <property type="component" value="Chromosome 6"/>
</dbReference>
<comment type="cofactor">
    <cofactor evidence="3">
        <name>heme</name>
        <dbReference type="ChEBI" id="CHEBI:30413"/>
    </cofactor>
</comment>
<evidence type="ECO:0000256" key="5">
    <source>
        <dbReference type="SAM" id="Phobius"/>
    </source>
</evidence>
<dbReference type="EMBL" id="CM010720">
    <property type="protein sequence ID" value="RZC66452.1"/>
    <property type="molecule type" value="Genomic_DNA"/>
</dbReference>
<keyword evidence="4" id="KW-0560">Oxidoreductase</keyword>
<dbReference type="OMA" id="KNGCPIL"/>
<name>A0A4Y7K274_PAPSO</name>
<dbReference type="PANTHER" id="PTHR24286">
    <property type="entry name" value="CYTOCHROME P450 26"/>
    <property type="match status" value="1"/>
</dbReference>
<dbReference type="InterPro" id="IPR001128">
    <property type="entry name" value="Cyt_P450"/>
</dbReference>
<evidence type="ECO:0000256" key="2">
    <source>
        <dbReference type="ARBA" id="ARBA00023004"/>
    </source>
</evidence>
<dbReference type="SUPFAM" id="SSF48264">
    <property type="entry name" value="Cytochrome P450"/>
    <property type="match status" value="1"/>
</dbReference>
<keyword evidence="5" id="KW-0472">Membrane</keyword>
<feature type="transmembrane region" description="Helical" evidence="5">
    <location>
        <begin position="12"/>
        <end position="34"/>
    </location>
</feature>
<comment type="similarity">
    <text evidence="4">Belongs to the cytochrome P450 family.</text>
</comment>
<keyword evidence="1 3" id="KW-0479">Metal-binding</keyword>
<protein>
    <recommendedName>
        <fullName evidence="8">Cytochrome P450</fullName>
    </recommendedName>
</protein>
<feature type="binding site" description="axial binding residue" evidence="3">
    <location>
        <position position="486"/>
    </location>
    <ligand>
        <name>heme</name>
        <dbReference type="ChEBI" id="CHEBI:30413"/>
    </ligand>
    <ligandPart>
        <name>Fe</name>
        <dbReference type="ChEBI" id="CHEBI:18248"/>
    </ligandPart>
</feature>
<dbReference type="GO" id="GO:0020037">
    <property type="term" value="F:heme binding"/>
    <property type="evidence" value="ECO:0007669"/>
    <property type="project" value="InterPro"/>
</dbReference>
<dbReference type="GO" id="GO:0033075">
    <property type="term" value="P:isoquinoline alkaloid biosynthetic process"/>
    <property type="evidence" value="ECO:0007669"/>
    <property type="project" value="UniProtKB-ARBA"/>
</dbReference>
<dbReference type="GO" id="GO:0004497">
    <property type="term" value="F:monooxygenase activity"/>
    <property type="evidence" value="ECO:0007669"/>
    <property type="project" value="UniProtKB-KW"/>
</dbReference>
<dbReference type="GO" id="GO:0005506">
    <property type="term" value="F:iron ion binding"/>
    <property type="evidence" value="ECO:0007669"/>
    <property type="project" value="InterPro"/>
</dbReference>
<keyword evidence="3 4" id="KW-0349">Heme</keyword>
<reference evidence="6 7" key="1">
    <citation type="journal article" date="2018" name="Science">
        <title>The opium poppy genome and morphinan production.</title>
        <authorList>
            <person name="Guo L."/>
            <person name="Winzer T."/>
            <person name="Yang X."/>
            <person name="Li Y."/>
            <person name="Ning Z."/>
            <person name="He Z."/>
            <person name="Teodor R."/>
            <person name="Lu Y."/>
            <person name="Bowser T.A."/>
            <person name="Graham I.A."/>
            <person name="Ye K."/>
        </authorList>
    </citation>
    <scope>NUCLEOTIDE SEQUENCE [LARGE SCALE GENOMIC DNA]</scope>
    <source>
        <strain evidence="7">cv. HN1</strain>
        <tissue evidence="6">Leaves</tissue>
    </source>
</reference>
<evidence type="ECO:0000256" key="4">
    <source>
        <dbReference type="RuleBase" id="RU000461"/>
    </source>
</evidence>
<dbReference type="InterPro" id="IPR017972">
    <property type="entry name" value="Cyt_P450_CS"/>
</dbReference>
<dbReference type="Gramene" id="RZC66452">
    <property type="protein sequence ID" value="RZC66452"/>
    <property type="gene ID" value="C5167_010141"/>
</dbReference>
<gene>
    <name evidence="6" type="ORF">C5167_010141</name>
</gene>
<keyword evidence="2 3" id="KW-0408">Iron</keyword>
<evidence type="ECO:0000313" key="7">
    <source>
        <dbReference type="Proteomes" id="UP000316621"/>
    </source>
</evidence>
<dbReference type="PRINTS" id="PR00385">
    <property type="entry name" value="P450"/>
</dbReference>
<sequence length="520" mass="58926">MGGDPIQVPFYFLIYLLSLLIVVLLLIQIAKIILFYHHRKPVASTAQTPPGSLGFPFIGETIQFLSANNSTKGFYDFVLSRRLRHGKCFKTNIFGDTHVFLSGSTECAKAVLGSDFVNFNKRYLRSIAQLIGEHSLLLSATQEQHRFLRSSLGTNLGSTSFISSFIKQFDESIINTLADWAQRDTNVIVFEEALKITFKAMCKMIFSLDDADGELVDMLCKEVGIVCEAMLAFPLKLPGTRFYNGLKARKRFMDEIKKIIKERRTKTATKETQHCYQDLLQSLIPGSLSDDASNHTQVMNMSAAQIQDNILTMIIAGQVTTASAMTWMVKYLDENQDLQDVLRDQQIKLAPPGSSPLTLENLNEMSLASKVVKETLRMVSIVPWLPRVALKDTHIEGFIIKKGWMVNIDAKSIHLDSAVYNDATRFNPSRFDVSRVVQFAFWYNSPPLLNSLWTPGFKQLFYHVKQEHHLLMPYSFLAFGTGGRTCLGMNLAKSMMIVFLHRLITTYRWEVIDSDPNLEK</sequence>
<dbReference type="GO" id="GO:0016125">
    <property type="term" value="P:sterol metabolic process"/>
    <property type="evidence" value="ECO:0007669"/>
    <property type="project" value="TreeGrafter"/>
</dbReference>
<keyword evidence="4" id="KW-0503">Monooxygenase</keyword>
<dbReference type="GO" id="GO:0016705">
    <property type="term" value="F:oxidoreductase activity, acting on paired donors, with incorporation or reduction of molecular oxygen"/>
    <property type="evidence" value="ECO:0007669"/>
    <property type="project" value="InterPro"/>
</dbReference>
<evidence type="ECO:0000256" key="3">
    <source>
        <dbReference type="PIRSR" id="PIRSR602403-1"/>
    </source>
</evidence>
<dbReference type="InterPro" id="IPR002403">
    <property type="entry name" value="Cyt_P450_E_grp-IV"/>
</dbReference>
<evidence type="ECO:0008006" key="8">
    <source>
        <dbReference type="Google" id="ProtNLM"/>
    </source>
</evidence>
<dbReference type="GO" id="GO:0016132">
    <property type="term" value="P:brassinosteroid biosynthetic process"/>
    <property type="evidence" value="ECO:0007669"/>
    <property type="project" value="TreeGrafter"/>
</dbReference>
<dbReference type="STRING" id="3469.A0A4Y7K274"/>
<evidence type="ECO:0000313" key="6">
    <source>
        <dbReference type="EMBL" id="RZC66452.1"/>
    </source>
</evidence>
<keyword evidence="5" id="KW-0812">Transmembrane</keyword>